<dbReference type="GeneID" id="105843296"/>
<sequence length="166" mass="18478">MLNFGNMLIQILTLLYCLKLGISQVCDVRGKSYPPGPFISNCQKCNCNKDGSWNCKSQCSFESIKCPLGKKVTQVSTEVSNGCFCNKFACATNQDTECNVNGVNYPHGKFIALCRNCICNQNGSWSCFSLCPIYKVQCKKNQSISYVRKEVIPGCYCEKPNCVNNN</sequence>
<keyword evidence="2" id="KW-1185">Reference proteome</keyword>
<gene>
    <name evidence="3" type="primary">LOC105843296</name>
</gene>
<name>A0ABM4BEA1_HYDVU</name>
<evidence type="ECO:0000313" key="2">
    <source>
        <dbReference type="Proteomes" id="UP001652625"/>
    </source>
</evidence>
<evidence type="ECO:0000313" key="3">
    <source>
        <dbReference type="RefSeq" id="XP_065647288.1"/>
    </source>
</evidence>
<feature type="signal peptide" evidence="1">
    <location>
        <begin position="1"/>
        <end position="23"/>
    </location>
</feature>
<accession>A0ABM4BEA1</accession>
<evidence type="ECO:0000256" key="1">
    <source>
        <dbReference type="SAM" id="SignalP"/>
    </source>
</evidence>
<keyword evidence="1" id="KW-0732">Signal</keyword>
<organism evidence="2 3">
    <name type="scientific">Hydra vulgaris</name>
    <name type="common">Hydra</name>
    <name type="synonym">Hydra attenuata</name>
    <dbReference type="NCBI Taxonomy" id="6087"/>
    <lineage>
        <taxon>Eukaryota</taxon>
        <taxon>Metazoa</taxon>
        <taxon>Cnidaria</taxon>
        <taxon>Hydrozoa</taxon>
        <taxon>Hydroidolina</taxon>
        <taxon>Anthoathecata</taxon>
        <taxon>Aplanulata</taxon>
        <taxon>Hydridae</taxon>
        <taxon>Hydra</taxon>
    </lineage>
</organism>
<dbReference type="Proteomes" id="UP001652625">
    <property type="component" value="Chromosome 02"/>
</dbReference>
<dbReference type="RefSeq" id="XP_065647288.1">
    <property type="nucleotide sequence ID" value="XM_065791216.1"/>
</dbReference>
<reference evidence="3" key="2">
    <citation type="submission" date="2025-08" db="UniProtKB">
        <authorList>
            <consortium name="RefSeq"/>
        </authorList>
    </citation>
    <scope>IDENTIFICATION</scope>
</reference>
<protein>
    <submittedName>
        <fullName evidence="3">Uncharacterized protein LOC105843296 isoform X3</fullName>
    </submittedName>
</protein>
<proteinExistence type="predicted"/>
<reference evidence="2" key="1">
    <citation type="submission" date="2025-05" db="UniProtKB">
        <authorList>
            <consortium name="RefSeq"/>
        </authorList>
    </citation>
    <scope>NUCLEOTIDE SEQUENCE [LARGE SCALE GENOMIC DNA]</scope>
</reference>
<feature type="chain" id="PRO_5045469772" evidence="1">
    <location>
        <begin position="24"/>
        <end position="166"/>
    </location>
</feature>